<protein>
    <submittedName>
        <fullName evidence="2">Type II secretion system protein</fullName>
    </submittedName>
</protein>
<dbReference type="InterPro" id="IPR012902">
    <property type="entry name" value="N_methyl_site"/>
</dbReference>
<keyword evidence="1" id="KW-0472">Membrane</keyword>
<accession>A0ABW0GQW1</accession>
<dbReference type="Pfam" id="PF07963">
    <property type="entry name" value="N_methyl"/>
    <property type="match status" value="1"/>
</dbReference>
<dbReference type="InterPro" id="IPR045584">
    <property type="entry name" value="Pilin-like"/>
</dbReference>
<dbReference type="SUPFAM" id="SSF54523">
    <property type="entry name" value="Pili subunits"/>
    <property type="match status" value="1"/>
</dbReference>
<keyword evidence="1" id="KW-0812">Transmembrane</keyword>
<sequence>MPERLRPRRLRGDDGFTLVEMITVMIVFSVVLGLVFPAVVLVQRKVSDLDATASSVAEVRIALQNMDRQARSGNVLYSPAAETTTGCTGNAAQNAGTCMRIFTQANGLQKCVQWQVIPDAAGSATSTLRTRSWEQDWVTSPVGAVSGWQVVARGLVTPGSDGTPRYPFVLQGAGTPYQARLLDVRLEATDKRRRAPTVLTSSLSGRNTNYGYDPGVCSPVPPA</sequence>
<keyword evidence="3" id="KW-1185">Reference proteome</keyword>
<proteinExistence type="predicted"/>
<feature type="transmembrane region" description="Helical" evidence="1">
    <location>
        <begin position="21"/>
        <end position="42"/>
    </location>
</feature>
<dbReference type="RefSeq" id="WP_340271626.1">
    <property type="nucleotide sequence ID" value="NZ_JBBEOG010000013.1"/>
</dbReference>
<dbReference type="Proteomes" id="UP001596122">
    <property type="component" value="Unassembled WGS sequence"/>
</dbReference>
<name>A0ABW0GQW1_9MICO</name>
<dbReference type="NCBIfam" id="TIGR02532">
    <property type="entry name" value="IV_pilin_GFxxxE"/>
    <property type="match status" value="1"/>
</dbReference>
<keyword evidence="1" id="KW-1133">Transmembrane helix</keyword>
<evidence type="ECO:0000313" key="2">
    <source>
        <dbReference type="EMBL" id="MFC5382375.1"/>
    </source>
</evidence>
<comment type="caution">
    <text evidence="2">The sequence shown here is derived from an EMBL/GenBank/DDBJ whole genome shotgun (WGS) entry which is preliminary data.</text>
</comment>
<gene>
    <name evidence="2" type="ORF">ACFPJ6_16540</name>
</gene>
<evidence type="ECO:0000313" key="3">
    <source>
        <dbReference type="Proteomes" id="UP001596122"/>
    </source>
</evidence>
<dbReference type="EMBL" id="JBHSLD010000026">
    <property type="protein sequence ID" value="MFC5382375.1"/>
    <property type="molecule type" value="Genomic_DNA"/>
</dbReference>
<evidence type="ECO:0000256" key="1">
    <source>
        <dbReference type="SAM" id="Phobius"/>
    </source>
</evidence>
<organism evidence="2 3">
    <name type="scientific">Aquipuribacter nitratireducens</name>
    <dbReference type="NCBI Taxonomy" id="650104"/>
    <lineage>
        <taxon>Bacteria</taxon>
        <taxon>Bacillati</taxon>
        <taxon>Actinomycetota</taxon>
        <taxon>Actinomycetes</taxon>
        <taxon>Micrococcales</taxon>
        <taxon>Intrasporangiaceae</taxon>
        <taxon>Aquipuribacter</taxon>
    </lineage>
</organism>
<reference evidence="3" key="1">
    <citation type="journal article" date="2019" name="Int. J. Syst. Evol. Microbiol.">
        <title>The Global Catalogue of Microorganisms (GCM) 10K type strain sequencing project: providing services to taxonomists for standard genome sequencing and annotation.</title>
        <authorList>
            <consortium name="The Broad Institute Genomics Platform"/>
            <consortium name="The Broad Institute Genome Sequencing Center for Infectious Disease"/>
            <person name="Wu L."/>
            <person name="Ma J."/>
        </authorList>
    </citation>
    <scope>NUCLEOTIDE SEQUENCE [LARGE SCALE GENOMIC DNA]</scope>
    <source>
        <strain evidence="3">CCUG 43114</strain>
    </source>
</reference>